<feature type="domain" description="Phosphatidic acid phosphatase type 2/haloperoxidase" evidence="2">
    <location>
        <begin position="101"/>
        <end position="214"/>
    </location>
</feature>
<keyword evidence="1" id="KW-1133">Transmembrane helix</keyword>
<feature type="transmembrane region" description="Helical" evidence="1">
    <location>
        <begin position="203"/>
        <end position="222"/>
    </location>
</feature>
<feature type="transmembrane region" description="Helical" evidence="1">
    <location>
        <begin position="173"/>
        <end position="191"/>
    </location>
</feature>
<feature type="transmembrane region" description="Helical" evidence="1">
    <location>
        <begin position="74"/>
        <end position="94"/>
    </location>
</feature>
<dbReference type="Gene3D" id="1.20.144.10">
    <property type="entry name" value="Phosphatidic acid phosphatase type 2/haloperoxidase"/>
    <property type="match status" value="2"/>
</dbReference>
<dbReference type="RefSeq" id="WP_089651456.1">
    <property type="nucleotide sequence ID" value="NZ_FNIZ01000004.1"/>
</dbReference>
<proteinExistence type="predicted"/>
<name>A0A1H0IBB5_HALAD</name>
<dbReference type="PANTHER" id="PTHR14969:SF13">
    <property type="entry name" value="AT30094P"/>
    <property type="match status" value="1"/>
</dbReference>
<feature type="transmembrane region" description="Helical" evidence="1">
    <location>
        <begin position="12"/>
        <end position="34"/>
    </location>
</feature>
<evidence type="ECO:0000313" key="4">
    <source>
        <dbReference type="Proteomes" id="UP000198860"/>
    </source>
</evidence>
<dbReference type="CDD" id="cd03392">
    <property type="entry name" value="PAP2_like_2"/>
    <property type="match status" value="1"/>
</dbReference>
<dbReference type="PANTHER" id="PTHR14969">
    <property type="entry name" value="SPHINGOSINE-1-PHOSPHATE PHOSPHOHYDROLASE"/>
    <property type="match status" value="1"/>
</dbReference>
<dbReference type="InterPro" id="IPR000326">
    <property type="entry name" value="PAP2/HPO"/>
</dbReference>
<keyword evidence="1" id="KW-0472">Membrane</keyword>
<reference evidence="4" key="1">
    <citation type="submission" date="2016-10" db="EMBL/GenBank/DDBJ databases">
        <authorList>
            <person name="Varghese N."/>
            <person name="Submissions S."/>
        </authorList>
    </citation>
    <scope>NUCLEOTIDE SEQUENCE [LARGE SCALE GENOMIC DNA]</scope>
    <source>
        <strain evidence="4">CGMCC 1.3703</strain>
    </source>
</reference>
<evidence type="ECO:0000259" key="2">
    <source>
        <dbReference type="SMART" id="SM00014"/>
    </source>
</evidence>
<evidence type="ECO:0000313" key="3">
    <source>
        <dbReference type="EMBL" id="SDO28754.1"/>
    </source>
</evidence>
<gene>
    <name evidence="3" type="ORF">SAMN05421677_10432</name>
</gene>
<dbReference type="Pfam" id="PF01569">
    <property type="entry name" value="PAP2"/>
    <property type="match status" value="1"/>
</dbReference>
<dbReference type="OrthoDB" id="9789113at2"/>
<organism evidence="3 4">
    <name type="scientific">Halobacillus aidingensis</name>
    <dbReference type="NCBI Taxonomy" id="240303"/>
    <lineage>
        <taxon>Bacteria</taxon>
        <taxon>Bacillati</taxon>
        <taxon>Bacillota</taxon>
        <taxon>Bacilli</taxon>
        <taxon>Bacillales</taxon>
        <taxon>Bacillaceae</taxon>
        <taxon>Halobacillus</taxon>
    </lineage>
</organism>
<dbReference type="InterPro" id="IPR036938">
    <property type="entry name" value="PAP2/HPO_sf"/>
</dbReference>
<feature type="transmembrane region" description="Helical" evidence="1">
    <location>
        <begin position="142"/>
        <end position="161"/>
    </location>
</feature>
<keyword evidence="1" id="KW-0812">Transmembrane</keyword>
<feature type="transmembrane region" description="Helical" evidence="1">
    <location>
        <begin position="101"/>
        <end position="122"/>
    </location>
</feature>
<dbReference type="SUPFAM" id="SSF48317">
    <property type="entry name" value="Acid phosphatase/Vanadium-dependent haloperoxidase"/>
    <property type="match status" value="1"/>
</dbReference>
<keyword evidence="4" id="KW-1185">Reference proteome</keyword>
<dbReference type="STRING" id="240303.SAMN05421677_10432"/>
<protein>
    <submittedName>
        <fullName evidence="3">Undecaprenyl-diphosphatase</fullName>
    </submittedName>
</protein>
<dbReference type="SMART" id="SM00014">
    <property type="entry name" value="acidPPc"/>
    <property type="match status" value="1"/>
</dbReference>
<dbReference type="Proteomes" id="UP000198860">
    <property type="component" value="Unassembled WGS sequence"/>
</dbReference>
<dbReference type="AlphaFoldDB" id="A0A1H0IBB5"/>
<sequence>MLFSGTKISDLSVTSVLLILVGFLSLGISIYYFIDLTHSILQKEKFAIDQQAFDLVRATSFGGAEPLAKAISKAGSVIFMVIVSLILAVYLLFFSPFSRWVGVYFILAMGGVSGLTAGLKSFSSRARPEFKGDYHGATSSFPSGHASGALVFYGFIIYLFAISKLEPRWKWGINIVLSLIAMLIGISRVYLGVHFFTDVVAGYLFGIAWLLICLTSLEVTLWHQRRRQRLS</sequence>
<accession>A0A1H0IBB5</accession>
<evidence type="ECO:0000256" key="1">
    <source>
        <dbReference type="SAM" id="Phobius"/>
    </source>
</evidence>
<dbReference type="EMBL" id="FNIZ01000004">
    <property type="protein sequence ID" value="SDO28754.1"/>
    <property type="molecule type" value="Genomic_DNA"/>
</dbReference>